<dbReference type="InterPro" id="IPR020916">
    <property type="entry name" value="Gln_gamma-glutamylTfrase_bac"/>
</dbReference>
<dbReference type="HAMAP" id="MF_00727">
    <property type="entry name" value="Tgl"/>
    <property type="match status" value="1"/>
</dbReference>
<evidence type="ECO:0000256" key="3">
    <source>
        <dbReference type="ARBA" id="ARBA00023315"/>
    </source>
</evidence>
<keyword evidence="2" id="KW-0749">Sporulation</keyword>
<keyword evidence="1 4" id="KW-0808">Transferase</keyword>
<evidence type="ECO:0000313" key="5">
    <source>
        <dbReference type="Proteomes" id="UP001335737"/>
    </source>
</evidence>
<dbReference type="EMBL" id="JARZFX010000008">
    <property type="protein sequence ID" value="MEC5424828.1"/>
    <property type="molecule type" value="Genomic_DNA"/>
</dbReference>
<comment type="caution">
    <text evidence="4">The sequence shown here is derived from an EMBL/GenBank/DDBJ whole genome shotgun (WGS) entry which is preliminary data.</text>
</comment>
<keyword evidence="3 4" id="KW-0012">Acyltransferase</keyword>
<dbReference type="NCBIfam" id="NF002869">
    <property type="entry name" value="PRK03187.1"/>
    <property type="match status" value="1"/>
</dbReference>
<dbReference type="Pfam" id="PF20085">
    <property type="entry name" value="TGL"/>
    <property type="match status" value="1"/>
</dbReference>
<accession>A0ABU6KHN4</accession>
<proteinExistence type="inferred from homology"/>
<sequence>MIEIAGKPFDSSDMGPTDSTEYRIIQVMQDSPVVYSYQSAEELLFEVKLREHIMLSARLMNQSDAQFATFALSRCNPLYWHLTEFGGFQLQEGVKPSEAINDIFINSSLYAFECAGAKVIIYYHAVLQVIGETSFNQLFQNIYIYSWHTDPDLGIDSTYSTYFLPGDVVYFMNPEVDPRVSHWRGENAVVLGEDTYFGHGIGIASADQIIETLNRARKPGASQSAYLTNLVVRPSFKHLMKISLEPRVHSRSKPHLIIITHNESSISYYRYSLFLGEYYGF</sequence>
<name>A0ABU6KHN4_9BACI</name>
<gene>
    <name evidence="4" type="ORF">QGM71_15180</name>
</gene>
<evidence type="ECO:0000256" key="1">
    <source>
        <dbReference type="ARBA" id="ARBA00022679"/>
    </source>
</evidence>
<evidence type="ECO:0000313" key="4">
    <source>
        <dbReference type="EMBL" id="MEC5424828.1"/>
    </source>
</evidence>
<reference evidence="4 5" key="1">
    <citation type="journal article" date="2024" name="Int. J. Syst. Evol. Microbiol.">
        <title>Virgibacillus tibetensis sp. nov., isolated from salt lake on the Tibetan Plateau of China.</title>
        <authorList>
            <person name="Phurbu D."/>
            <person name="Liu Z.-X."/>
            <person name="Wang R."/>
            <person name="Zheng Y.-Y."/>
            <person name="Liu H.-C."/>
            <person name="Zhou Y.-G."/>
            <person name="Yu Y.-J."/>
            <person name="Li A.-H."/>
        </authorList>
    </citation>
    <scope>NUCLEOTIDE SEQUENCE [LARGE SCALE GENOMIC DNA]</scope>
    <source>
        <strain evidence="4 5">C22-A2</strain>
    </source>
</reference>
<dbReference type="Proteomes" id="UP001335737">
    <property type="component" value="Unassembled WGS sequence"/>
</dbReference>
<keyword evidence="5" id="KW-1185">Reference proteome</keyword>
<dbReference type="RefSeq" id="WP_327608384.1">
    <property type="nucleotide sequence ID" value="NZ_JARZFX010000008.1"/>
</dbReference>
<evidence type="ECO:0000256" key="2">
    <source>
        <dbReference type="ARBA" id="ARBA00022969"/>
    </source>
</evidence>
<organism evidence="4 5">
    <name type="scientific">Virgibacillus tibetensis</name>
    <dbReference type="NCBI Taxonomy" id="3042313"/>
    <lineage>
        <taxon>Bacteria</taxon>
        <taxon>Bacillati</taxon>
        <taxon>Bacillota</taxon>
        <taxon>Bacilli</taxon>
        <taxon>Bacillales</taxon>
        <taxon>Bacillaceae</taxon>
        <taxon>Virgibacillus</taxon>
    </lineage>
</organism>
<dbReference type="EC" id="2.3.2.13" evidence="4"/>
<dbReference type="GO" id="GO:0003810">
    <property type="term" value="F:protein-glutamine gamma-glutamyltransferase activity"/>
    <property type="evidence" value="ECO:0007669"/>
    <property type="project" value="UniProtKB-EC"/>
</dbReference>
<protein>
    <submittedName>
        <fullName evidence="4">Protein-glutamine gamma-glutamyltransferase</fullName>
        <ecNumber evidence="4">2.3.2.13</ecNumber>
    </submittedName>
</protein>